<dbReference type="AlphaFoldDB" id="A0A812I4R6"/>
<dbReference type="OrthoDB" id="6500128at2759"/>
<evidence type="ECO:0000313" key="2">
    <source>
        <dbReference type="EMBL" id="CAE6972251.1"/>
    </source>
</evidence>
<comment type="caution">
    <text evidence="2">The sequence shown here is derived from an EMBL/GenBank/DDBJ whole genome shotgun (WGS) entry which is preliminary data.</text>
</comment>
<organism evidence="2 3">
    <name type="scientific">Symbiodinium natans</name>
    <dbReference type="NCBI Taxonomy" id="878477"/>
    <lineage>
        <taxon>Eukaryota</taxon>
        <taxon>Sar</taxon>
        <taxon>Alveolata</taxon>
        <taxon>Dinophyceae</taxon>
        <taxon>Suessiales</taxon>
        <taxon>Symbiodiniaceae</taxon>
        <taxon>Symbiodinium</taxon>
    </lineage>
</organism>
<dbReference type="EMBL" id="CAJNDS010000159">
    <property type="protein sequence ID" value="CAE6972251.1"/>
    <property type="molecule type" value="Genomic_DNA"/>
</dbReference>
<keyword evidence="3" id="KW-1185">Reference proteome</keyword>
<proteinExistence type="predicted"/>
<reference evidence="2" key="1">
    <citation type="submission" date="2021-02" db="EMBL/GenBank/DDBJ databases">
        <authorList>
            <person name="Dougan E. K."/>
            <person name="Rhodes N."/>
            <person name="Thang M."/>
            <person name="Chan C."/>
        </authorList>
    </citation>
    <scope>NUCLEOTIDE SEQUENCE</scope>
</reference>
<evidence type="ECO:0000256" key="1">
    <source>
        <dbReference type="SAM" id="MobiDB-lite"/>
    </source>
</evidence>
<name>A0A812I4R6_9DINO</name>
<gene>
    <name evidence="2" type="ORF">SNAT2548_LOCUS2688</name>
</gene>
<protein>
    <submittedName>
        <fullName evidence="2">Uncharacterized protein</fullName>
    </submittedName>
</protein>
<accession>A0A812I4R6</accession>
<dbReference type="Proteomes" id="UP000604046">
    <property type="component" value="Unassembled WGS sequence"/>
</dbReference>
<evidence type="ECO:0000313" key="3">
    <source>
        <dbReference type="Proteomes" id="UP000604046"/>
    </source>
</evidence>
<sequence length="426" mass="47981">MPVTGLPAPPSVGISVLLIQHDGVQNSLVGSRSPPLSQIPPPSPTYQLHEPWAVALRARAQAGYRPEGPTNVGAQAWGHRPALKRFSGEIGDFDLSAFRAAEVQGYMPYEPEELSEAESQDSQESLSGYVQSRWDDTKTERRYAYGMDASVKFSGVRRMEWNRPEWKDGLLKTNHLGSRTPVEKMKAAVFKVMAMNRVYKGITAPPAEWQFEVERQKAGRLAEEVRLIKAEKERVRKEKMKSRQGRKDARATARGQRQALIEKQLMQQNTQAQNLVEDMEEALLKVPELQPPAVPDLHPQELFEAKLVLHDLATSGLGQKVSEFGGATTHSVREPPPPRKVQNWDQAAISNWLNEAHHYAEGLSPSAARRFYPEPQKGLLLQPVYPLHDLPKQPWYPASDILTERTRTHEAEPEPEAVQAKDRVWL</sequence>
<feature type="region of interest" description="Disordered" evidence="1">
    <location>
        <begin position="404"/>
        <end position="426"/>
    </location>
</feature>